<evidence type="ECO:0000256" key="2">
    <source>
        <dbReference type="ARBA" id="ARBA00022692"/>
    </source>
</evidence>
<feature type="transmembrane region" description="Helical" evidence="5">
    <location>
        <begin position="75"/>
        <end position="95"/>
    </location>
</feature>
<organism evidence="7 8">
    <name type="scientific">Laceyella putida</name>
    <dbReference type="NCBI Taxonomy" id="110101"/>
    <lineage>
        <taxon>Bacteria</taxon>
        <taxon>Bacillati</taxon>
        <taxon>Bacillota</taxon>
        <taxon>Bacilli</taxon>
        <taxon>Bacillales</taxon>
        <taxon>Thermoactinomycetaceae</taxon>
        <taxon>Laceyella</taxon>
    </lineage>
</organism>
<gene>
    <name evidence="7" type="ORF">ACFQNG_01755</name>
</gene>
<feature type="transmembrane region" description="Helical" evidence="5">
    <location>
        <begin position="20"/>
        <end position="40"/>
    </location>
</feature>
<comment type="caution">
    <text evidence="7">The sequence shown here is derived from an EMBL/GenBank/DDBJ whole genome shotgun (WGS) entry which is preliminary data.</text>
</comment>
<evidence type="ECO:0000259" key="6">
    <source>
        <dbReference type="SMART" id="SM00752"/>
    </source>
</evidence>
<feature type="transmembrane region" description="Helical" evidence="5">
    <location>
        <begin position="226"/>
        <end position="247"/>
    </location>
</feature>
<keyword evidence="8" id="KW-1185">Reference proteome</keyword>
<keyword evidence="4 5" id="KW-0472">Membrane</keyword>
<comment type="subcellular location">
    <subcellularLocation>
        <location evidence="1">Endomembrane system</location>
        <topology evidence="1">Multi-pass membrane protein</topology>
    </subcellularLocation>
</comment>
<dbReference type="EMBL" id="JBHTBW010000006">
    <property type="protein sequence ID" value="MFC7439892.1"/>
    <property type="molecule type" value="Genomic_DNA"/>
</dbReference>
<evidence type="ECO:0000256" key="1">
    <source>
        <dbReference type="ARBA" id="ARBA00004127"/>
    </source>
</evidence>
<dbReference type="Proteomes" id="UP001596500">
    <property type="component" value="Unassembled WGS sequence"/>
</dbReference>
<proteinExistence type="predicted"/>
<feature type="domain" description="HTTM-like" evidence="6">
    <location>
        <begin position="18"/>
        <end position="291"/>
    </location>
</feature>
<dbReference type="InterPro" id="IPR011020">
    <property type="entry name" value="HTTM-like"/>
</dbReference>
<dbReference type="PANTHER" id="PTHR39535:SF2">
    <property type="entry name" value="HTTM DOMAIN-CONTAINING PROTEIN"/>
    <property type="match status" value="1"/>
</dbReference>
<name>A0ABW2RG46_9BACL</name>
<evidence type="ECO:0000256" key="4">
    <source>
        <dbReference type="ARBA" id="ARBA00023136"/>
    </source>
</evidence>
<evidence type="ECO:0000313" key="8">
    <source>
        <dbReference type="Proteomes" id="UP001596500"/>
    </source>
</evidence>
<protein>
    <recommendedName>
        <fullName evidence="6">HTTM-like domain-containing protein</fullName>
    </recommendedName>
</protein>
<dbReference type="InterPro" id="IPR052964">
    <property type="entry name" value="Sporulation_signal_mat"/>
</dbReference>
<feature type="transmembrane region" description="Helical" evidence="5">
    <location>
        <begin position="102"/>
        <end position="119"/>
    </location>
</feature>
<sequence>MPGKMNRSGWFYDFFYKERFLIGASLARIGFALVMLYYYLIHYHQRYFLWTKEGMLGDQLSGFKWSLYALSTSTLYFDIIYHLSILIALFTLIGYKTRTVSVLFYVTTFSILNLNTFIADGGDDLLADILFFLMFANTSAHFSVDALDRRLLRRQPEGAWLPPVSALFHNMSILACIIQLCILYFTAGFYQVMGELWNSGVAVYYIAQVDMFSAPFQQKLILHNDVLIVLFTYASIIIKLGFPFMLFNRGTKIIAVIGMILLHLGILAGMGLVSFSLIMIIANLLVIGDEGYGKLLRTFAHLRHIASQTWRNGWAWISQKPLMQRLRHVNK</sequence>
<reference evidence="8" key="1">
    <citation type="journal article" date="2019" name="Int. J. Syst. Evol. Microbiol.">
        <title>The Global Catalogue of Microorganisms (GCM) 10K type strain sequencing project: providing services to taxonomists for standard genome sequencing and annotation.</title>
        <authorList>
            <consortium name="The Broad Institute Genomics Platform"/>
            <consortium name="The Broad Institute Genome Sequencing Center for Infectious Disease"/>
            <person name="Wu L."/>
            <person name="Ma J."/>
        </authorList>
    </citation>
    <scope>NUCLEOTIDE SEQUENCE [LARGE SCALE GENOMIC DNA]</scope>
    <source>
        <strain evidence="8">CGMCC 1.12942</strain>
    </source>
</reference>
<dbReference type="RefSeq" id="WP_379863088.1">
    <property type="nucleotide sequence ID" value="NZ_JBHTBW010000006.1"/>
</dbReference>
<feature type="transmembrane region" description="Helical" evidence="5">
    <location>
        <begin position="125"/>
        <end position="147"/>
    </location>
</feature>
<keyword evidence="2 5" id="KW-0812">Transmembrane</keyword>
<feature type="transmembrane region" description="Helical" evidence="5">
    <location>
        <begin position="167"/>
        <end position="190"/>
    </location>
</feature>
<accession>A0ABW2RG46</accession>
<feature type="transmembrane region" description="Helical" evidence="5">
    <location>
        <begin position="253"/>
        <end position="286"/>
    </location>
</feature>
<dbReference type="SMART" id="SM00752">
    <property type="entry name" value="HTTM"/>
    <property type="match status" value="1"/>
</dbReference>
<evidence type="ECO:0000256" key="5">
    <source>
        <dbReference type="SAM" id="Phobius"/>
    </source>
</evidence>
<evidence type="ECO:0000313" key="7">
    <source>
        <dbReference type="EMBL" id="MFC7439892.1"/>
    </source>
</evidence>
<evidence type="ECO:0000256" key="3">
    <source>
        <dbReference type="ARBA" id="ARBA00022989"/>
    </source>
</evidence>
<dbReference type="PANTHER" id="PTHR39535">
    <property type="entry name" value="SPORULATION-DELAYING PROTEIN SDPB"/>
    <property type="match status" value="1"/>
</dbReference>
<keyword evidence="3 5" id="KW-1133">Transmembrane helix</keyword>